<evidence type="ECO:0000313" key="1">
    <source>
        <dbReference type="EMBL" id="BAI61404.1"/>
    </source>
</evidence>
<dbReference type="EMBL" id="AP011532">
    <property type="protein sequence ID" value="BAI61404.1"/>
    <property type="molecule type" value="Genomic_DNA"/>
</dbReference>
<evidence type="ECO:0000313" key="2">
    <source>
        <dbReference type="Proteomes" id="UP000001882"/>
    </source>
</evidence>
<gene>
    <name evidence="1" type="ordered locus">MCP_1332</name>
</gene>
<dbReference type="PANTHER" id="PTHR42941">
    <property type="entry name" value="SLL1037 PROTEIN"/>
    <property type="match status" value="1"/>
</dbReference>
<dbReference type="NCBIfam" id="TIGR02122">
    <property type="entry name" value="TRAP_TAXI"/>
    <property type="match status" value="1"/>
</dbReference>
<dbReference type="KEGG" id="mpd:MCP_1332"/>
<sequence length="334" mass="35377">MNSLSKMCILAILVVLVSAFTFGCTSPTTSPGANATATPKPVAQYTLLTGGTTGTYYPIGTSIASIVNNASIGMKLTTVTTGASVENCRRIASKEDNFATVQNDVMKAAYDGTKLFNTSSKNLRGICALYPETIQVIVLKDSGIKSISDLKGKRVIVGAAGSGSEFNALEILAAYGINKSDITVDNNALGTATDRLKNGQADAAFWSGGAPTAGVTNLATSKDVSILPITGPEADKLINQSPYYTKTTLPKDMYKGMDAPVETLNVIAWLITYEDMSSDDVYNLLSVMYNNTDTLKNSHAMAGYITPEYAYTGMTIPMHPGATKYFDEKGIKAP</sequence>
<dbReference type="CDD" id="cd13567">
    <property type="entry name" value="PBP2_TtGluBP"/>
    <property type="match status" value="1"/>
</dbReference>
<proteinExistence type="predicted"/>
<dbReference type="Pfam" id="PF16868">
    <property type="entry name" value="NMT1_3"/>
    <property type="match status" value="1"/>
</dbReference>
<dbReference type="eggNOG" id="arCOG01801">
    <property type="taxonomic scope" value="Archaea"/>
</dbReference>
<name>D1YY82_METPS</name>
<dbReference type="SUPFAM" id="SSF53850">
    <property type="entry name" value="Periplasmic binding protein-like II"/>
    <property type="match status" value="1"/>
</dbReference>
<dbReference type="Gene3D" id="3.40.190.10">
    <property type="entry name" value="Periplasmic binding protein-like II"/>
    <property type="match status" value="2"/>
</dbReference>
<dbReference type="InParanoid" id="D1YY82"/>
<dbReference type="Proteomes" id="UP000001882">
    <property type="component" value="Chromosome"/>
</dbReference>
<reference evidence="1 2" key="1">
    <citation type="journal article" date="2007" name="Appl. Environ. Microbiol.">
        <title>Isolation of key methanogens for global methane emission from rice paddy fields: a novel isolate affiliated with the clone cluster rice cluster I.</title>
        <authorList>
            <person name="Sakai S."/>
            <person name="Imachi H."/>
            <person name="Sekiguchi Y."/>
            <person name="Ohashi A."/>
            <person name="Harada H."/>
            <person name="Kamagata Y."/>
        </authorList>
    </citation>
    <scope>NUCLEOTIDE SEQUENCE [LARGE SCALE GENOMIC DNA]</scope>
    <source>
        <strain evidence="2">DSM 17711 / JCM 13418 / NBRC 101707 / SANAE</strain>
    </source>
</reference>
<reference evidence="1 2" key="2">
    <citation type="journal article" date="2008" name="Int. J. Syst. Evol. Microbiol.">
        <title>Methanocella paludicola gen. nov., sp. nov., a methane-producing archaeon, the first isolate of the lineage 'Rice Cluster I', and proposal of the new archaeal order Methanocellales ord. nov.</title>
        <authorList>
            <person name="Sakai S."/>
            <person name="Imachi H."/>
            <person name="Hanada S."/>
            <person name="Ohashi A."/>
            <person name="Harada H."/>
            <person name="Kamagata Y."/>
        </authorList>
    </citation>
    <scope>NUCLEOTIDE SEQUENCE [LARGE SCALE GENOMIC DNA]</scope>
    <source>
        <strain evidence="2">DSM 17711 / JCM 13418 / NBRC 101707 / SANAE</strain>
    </source>
</reference>
<protein>
    <submittedName>
        <fullName evidence="1">TRAP transporter solute-binding component</fullName>
    </submittedName>
</protein>
<dbReference type="AlphaFoldDB" id="D1YY82"/>
<dbReference type="STRING" id="304371.MCP_1332"/>
<dbReference type="PROSITE" id="PS51257">
    <property type="entry name" value="PROKAR_LIPOPROTEIN"/>
    <property type="match status" value="1"/>
</dbReference>
<keyword evidence="2" id="KW-1185">Reference proteome</keyword>
<organism evidence="1 2">
    <name type="scientific">Methanocella paludicola (strain DSM 17711 / JCM 13418 / NBRC 101707 / SANAE)</name>
    <dbReference type="NCBI Taxonomy" id="304371"/>
    <lineage>
        <taxon>Archaea</taxon>
        <taxon>Methanobacteriati</taxon>
        <taxon>Methanobacteriota</taxon>
        <taxon>Stenosarchaea group</taxon>
        <taxon>Methanomicrobia</taxon>
        <taxon>Methanocellales</taxon>
        <taxon>Methanocellaceae</taxon>
        <taxon>Methanocella</taxon>
    </lineage>
</organism>
<dbReference type="InterPro" id="IPR011852">
    <property type="entry name" value="TRAP_TAXI"/>
</dbReference>
<reference evidence="2" key="3">
    <citation type="journal article" date="2011" name="PLoS ONE">
        <title>Genome sequence of a mesophilic hydrogenotrophic methanogen Methanocella paludicola, the first cultivated representative of the order Methanocellales.</title>
        <authorList>
            <person name="Sakai S."/>
            <person name="Takaki Y."/>
            <person name="Shimamura S."/>
            <person name="Sekine M."/>
            <person name="Tajima T."/>
            <person name="Kosugi H."/>
            <person name="Ichikawa N."/>
            <person name="Tasumi E."/>
            <person name="Hiraki A.T."/>
            <person name="Shimizu A."/>
            <person name="Kato Y."/>
            <person name="Nishiko R."/>
            <person name="Mori K."/>
            <person name="Fujita N."/>
            <person name="Imachi H."/>
            <person name="Takai K."/>
        </authorList>
    </citation>
    <scope>NUCLEOTIDE SEQUENCE [LARGE SCALE GENOMIC DNA]</scope>
    <source>
        <strain evidence="2">DSM 17711 / JCM 13418 / NBRC 101707 / SANAE</strain>
    </source>
</reference>
<dbReference type="PANTHER" id="PTHR42941:SF1">
    <property type="entry name" value="SLL1037 PROTEIN"/>
    <property type="match status" value="1"/>
</dbReference>
<accession>D1YY82</accession>